<dbReference type="InterPro" id="IPR002645">
    <property type="entry name" value="STAS_dom"/>
</dbReference>
<reference evidence="9" key="1">
    <citation type="submission" date="2022-11" db="UniProtKB">
        <authorList>
            <consortium name="WormBaseParasite"/>
        </authorList>
    </citation>
    <scope>IDENTIFICATION</scope>
</reference>
<feature type="domain" description="STAS" evidence="7">
    <location>
        <begin position="730"/>
        <end position="907"/>
    </location>
</feature>
<dbReference type="PANTHER" id="PTHR11814">
    <property type="entry name" value="SULFATE TRANSPORTER"/>
    <property type="match status" value="1"/>
</dbReference>
<dbReference type="CDD" id="cd07042">
    <property type="entry name" value="STAS_SulP_like_sulfate_transporter"/>
    <property type="match status" value="1"/>
</dbReference>
<dbReference type="InterPro" id="IPR036513">
    <property type="entry name" value="STAS_dom_sf"/>
</dbReference>
<dbReference type="GO" id="GO:0055085">
    <property type="term" value="P:transmembrane transport"/>
    <property type="evidence" value="ECO:0007669"/>
    <property type="project" value="InterPro"/>
</dbReference>
<feature type="transmembrane region" description="Helical" evidence="6">
    <location>
        <begin position="372"/>
        <end position="388"/>
    </location>
</feature>
<proteinExistence type="predicted"/>
<feature type="region of interest" description="Disordered" evidence="5">
    <location>
        <begin position="261"/>
        <end position="285"/>
    </location>
</feature>
<dbReference type="AlphaFoldDB" id="A0A915Q0X8"/>
<feature type="compositionally biased region" description="Polar residues" evidence="5">
    <location>
        <begin position="938"/>
        <end position="956"/>
    </location>
</feature>
<keyword evidence="4 6" id="KW-0472">Membrane</keyword>
<dbReference type="Gene3D" id="3.30.750.24">
    <property type="entry name" value="STAS domain"/>
    <property type="match status" value="1"/>
</dbReference>
<feature type="transmembrane region" description="Helical" evidence="6">
    <location>
        <begin position="611"/>
        <end position="629"/>
    </location>
</feature>
<feature type="compositionally biased region" description="Polar residues" evidence="5">
    <location>
        <begin position="271"/>
        <end position="281"/>
    </location>
</feature>
<keyword evidence="3 6" id="KW-1133">Transmembrane helix</keyword>
<evidence type="ECO:0000313" key="9">
    <source>
        <dbReference type="WBParaSite" id="sdigi.contig70.g3577.t1"/>
    </source>
</evidence>
<evidence type="ECO:0000256" key="3">
    <source>
        <dbReference type="ARBA" id="ARBA00022989"/>
    </source>
</evidence>
<dbReference type="GO" id="GO:0016020">
    <property type="term" value="C:membrane"/>
    <property type="evidence" value="ECO:0007669"/>
    <property type="project" value="UniProtKB-SubCell"/>
</dbReference>
<sequence length="956" mass="105722">MATCSSRYGIFASECEVEAAHGDCSPRCYQLLNDTLKTQQGTAFVGCTCTDKDDKLCQHLKDIILKSCMMNEKTTMQPLDNSIFENMPMKPDPVAHQEDDTDAGHSAIITSHFLLIVFLSTSIIRKHVSENKIVKSTSSASDDVMMMVNHTTTEKGMADWGDLIGRKVPEVKVRKVTEKGKDGGRLTSLEAKTTRSKKLPSESSFTDSKLPRPSQYNSRWLPEFAGIAAEGYLSRNILGVTAMHSSDATNLKQKKAKHAVNRNELIKEDPTPSQTQKSLSQKKTDHEQELKTAMQNTEVQFTVKTERKPAINQEQFDKKHGYRRSRFPIIGWLPTYNWHEDLVRDIINGIMISIIYIPQGLAYGLMVGTPPIYGIYTGIVGPLIYIFLGTSKHASTGAFAIVAMMAGSAIEQSTAEFKPTFNKTDRLCCSEIAQKPDVEKAIQLSSLIAFYVGIIQVILGLLNAGLLAVWLSDQLVEGLTSGAAVHVLASQLQSMTGVENVPRTSEMIILLASEYHLVANYDPEILQHVDTAVIFSIFLCYFATETPLDLHLRIVGDVDAGMREPFLPDFSETGRIIFSAFSIAVVSFVIHIALAKLIAKEYKYQINVNQEWLALGTMHIVASFFGCFAGGSSLSRTVISARLGSKSQLTTLAVVIVLLIVTFGAAPLFKYLPKFIFLVTFTAVVLININVGLAIGVVFALLTVVLRSQWAESTCMGRIPGTSDFKGIGHYRTAMEIPGIKVFRFDAPLYFANAELFLSSMHSATGLDPLTIVAKLKQTAGKKKKTTDDNIRKGDKIPTGDEEIQLTVRRHCIHPSHRNAEAIEETEDLIQLTHIIVDCSSFPYIDLMGVDALARAHAEYQAINITVFFACCKGNCLSSQMFENSNFYEHVPKSYMFVSLQDAVAQAQYEQQQDIRFGGSLEIIPSKIMLPSIKLDDTQSSSRSNESNVTRNAKKE</sequence>
<comment type="subcellular location">
    <subcellularLocation>
        <location evidence="1">Membrane</location>
        <topology evidence="1">Multi-pass membrane protein</topology>
    </subcellularLocation>
</comment>
<dbReference type="Proteomes" id="UP000887581">
    <property type="component" value="Unplaced"/>
</dbReference>
<evidence type="ECO:0000256" key="5">
    <source>
        <dbReference type="SAM" id="MobiDB-lite"/>
    </source>
</evidence>
<protein>
    <submittedName>
        <fullName evidence="9">STAS domain-containing protein</fullName>
    </submittedName>
</protein>
<dbReference type="InterPro" id="IPR001902">
    <property type="entry name" value="SLC26A/SulP_fam"/>
</dbReference>
<feature type="transmembrane region" description="Helical" evidence="6">
    <location>
        <begin position="346"/>
        <end position="366"/>
    </location>
</feature>
<feature type="transmembrane region" description="Helical" evidence="6">
    <location>
        <begin position="649"/>
        <end position="669"/>
    </location>
</feature>
<evidence type="ECO:0000256" key="6">
    <source>
        <dbReference type="SAM" id="Phobius"/>
    </source>
</evidence>
<evidence type="ECO:0000256" key="4">
    <source>
        <dbReference type="ARBA" id="ARBA00023136"/>
    </source>
</evidence>
<feature type="transmembrane region" description="Helical" evidence="6">
    <location>
        <begin position="576"/>
        <end position="599"/>
    </location>
</feature>
<dbReference type="WBParaSite" id="sdigi.contig70.g3577.t1">
    <property type="protein sequence ID" value="sdigi.contig70.g3577.t1"/>
    <property type="gene ID" value="sdigi.contig70.g3577"/>
</dbReference>
<feature type="region of interest" description="Disordered" evidence="5">
    <location>
        <begin position="177"/>
        <end position="217"/>
    </location>
</feature>
<evidence type="ECO:0000256" key="2">
    <source>
        <dbReference type="ARBA" id="ARBA00022692"/>
    </source>
</evidence>
<accession>A0A915Q0X8</accession>
<dbReference type="Pfam" id="PF00916">
    <property type="entry name" value="Sulfate_transp"/>
    <property type="match status" value="2"/>
</dbReference>
<name>A0A915Q0X8_9BILA</name>
<organism evidence="8 9">
    <name type="scientific">Setaria digitata</name>
    <dbReference type="NCBI Taxonomy" id="48799"/>
    <lineage>
        <taxon>Eukaryota</taxon>
        <taxon>Metazoa</taxon>
        <taxon>Ecdysozoa</taxon>
        <taxon>Nematoda</taxon>
        <taxon>Chromadorea</taxon>
        <taxon>Rhabditida</taxon>
        <taxon>Spirurina</taxon>
        <taxon>Spiruromorpha</taxon>
        <taxon>Filarioidea</taxon>
        <taxon>Setariidae</taxon>
        <taxon>Setaria</taxon>
    </lineage>
</organism>
<dbReference type="SUPFAM" id="SSF52091">
    <property type="entry name" value="SpoIIaa-like"/>
    <property type="match status" value="1"/>
</dbReference>
<keyword evidence="8" id="KW-1185">Reference proteome</keyword>
<dbReference type="Pfam" id="PF01740">
    <property type="entry name" value="STAS"/>
    <property type="match status" value="1"/>
</dbReference>
<feature type="transmembrane region" description="Helical" evidence="6">
    <location>
        <begin position="448"/>
        <end position="471"/>
    </location>
</feature>
<dbReference type="PROSITE" id="PS50801">
    <property type="entry name" value="STAS"/>
    <property type="match status" value="1"/>
</dbReference>
<evidence type="ECO:0000256" key="1">
    <source>
        <dbReference type="ARBA" id="ARBA00004141"/>
    </source>
</evidence>
<evidence type="ECO:0000313" key="8">
    <source>
        <dbReference type="Proteomes" id="UP000887581"/>
    </source>
</evidence>
<evidence type="ECO:0000259" key="7">
    <source>
        <dbReference type="PROSITE" id="PS50801"/>
    </source>
</evidence>
<feature type="transmembrane region" description="Helical" evidence="6">
    <location>
        <begin position="675"/>
        <end position="706"/>
    </location>
</feature>
<feature type="region of interest" description="Disordered" evidence="5">
    <location>
        <begin position="936"/>
        <end position="956"/>
    </location>
</feature>
<dbReference type="InterPro" id="IPR011547">
    <property type="entry name" value="SLC26A/SulP_dom"/>
</dbReference>
<keyword evidence="2 6" id="KW-0812">Transmembrane</keyword>